<organism evidence="2 3">
    <name type="scientific">Thalassospira xiamenensis</name>
    <dbReference type="NCBI Taxonomy" id="220697"/>
    <lineage>
        <taxon>Bacteria</taxon>
        <taxon>Pseudomonadati</taxon>
        <taxon>Pseudomonadota</taxon>
        <taxon>Alphaproteobacteria</taxon>
        <taxon>Rhodospirillales</taxon>
        <taxon>Thalassospiraceae</taxon>
        <taxon>Thalassospira</taxon>
    </lineage>
</organism>
<dbReference type="Proteomes" id="UP000076167">
    <property type="component" value="Unassembled WGS sequence"/>
</dbReference>
<feature type="transmembrane region" description="Helical" evidence="1">
    <location>
        <begin position="21"/>
        <end position="43"/>
    </location>
</feature>
<keyword evidence="1" id="KW-1133">Transmembrane helix</keyword>
<gene>
    <name evidence="2" type="ORF">AUP40_16675</name>
</gene>
<keyword evidence="1" id="KW-0472">Membrane</keyword>
<evidence type="ECO:0000313" key="3">
    <source>
        <dbReference type="Proteomes" id="UP000076167"/>
    </source>
</evidence>
<evidence type="ECO:0000256" key="1">
    <source>
        <dbReference type="SAM" id="Phobius"/>
    </source>
</evidence>
<dbReference type="Pfam" id="PF11752">
    <property type="entry name" value="DUF3309"/>
    <property type="match status" value="1"/>
</dbReference>
<dbReference type="EMBL" id="LPXL01000020">
    <property type="protein sequence ID" value="KZD04049.1"/>
    <property type="molecule type" value="Genomic_DNA"/>
</dbReference>
<keyword evidence="3" id="KW-1185">Reference proteome</keyword>
<proteinExistence type="predicted"/>
<sequence length="77" mass="8977">MNFFRLDRFFILAATRLNEGIMSLTFLILMILGSIFVVTMPIWSFSRRWGYFPCSIMLVLIVVIIGVSFTNDVQVFF</sequence>
<comment type="caution">
    <text evidence="2">The sequence shown here is derived from an EMBL/GenBank/DDBJ whole genome shotgun (WGS) entry which is preliminary data.</text>
</comment>
<keyword evidence="1" id="KW-0812">Transmembrane</keyword>
<dbReference type="RefSeq" id="WP_063092588.1">
    <property type="nucleotide sequence ID" value="NZ_DFMA01000010.1"/>
</dbReference>
<name>A0ABR5Y1W4_9PROT</name>
<protein>
    <submittedName>
        <fullName evidence="2">Uncharacterized protein</fullName>
    </submittedName>
</protein>
<reference evidence="2 3" key="1">
    <citation type="submission" date="2015-12" db="EMBL/GenBank/DDBJ databases">
        <title>Genome sequence of Thalassospira xiamenensis MCCC 1A03005.</title>
        <authorList>
            <person name="Lu L."/>
            <person name="Lai Q."/>
            <person name="Shao Z."/>
            <person name="Qian P."/>
        </authorList>
    </citation>
    <scope>NUCLEOTIDE SEQUENCE [LARGE SCALE GENOMIC DNA]</scope>
    <source>
        <strain evidence="2 3">MCCC 1A03005</strain>
    </source>
</reference>
<evidence type="ECO:0000313" key="2">
    <source>
        <dbReference type="EMBL" id="KZD04049.1"/>
    </source>
</evidence>
<dbReference type="InterPro" id="IPR021738">
    <property type="entry name" value="DUF3309"/>
</dbReference>
<accession>A0ABR5Y1W4</accession>
<feature type="transmembrane region" description="Helical" evidence="1">
    <location>
        <begin position="49"/>
        <end position="69"/>
    </location>
</feature>